<protein>
    <submittedName>
        <fullName evidence="1">Uncharacterized protein</fullName>
    </submittedName>
</protein>
<gene>
    <name evidence="1" type="ORF">ACCO45_012320</name>
</gene>
<name>A0ACC4D8F6_PURLI</name>
<comment type="caution">
    <text evidence="1">The sequence shown here is derived from an EMBL/GenBank/DDBJ whole genome shotgun (WGS) entry which is preliminary data.</text>
</comment>
<dbReference type="EMBL" id="JBGNUJ010000012">
    <property type="protein sequence ID" value="KAL3952377.1"/>
    <property type="molecule type" value="Genomic_DNA"/>
</dbReference>
<evidence type="ECO:0000313" key="1">
    <source>
        <dbReference type="EMBL" id="KAL3952377.1"/>
    </source>
</evidence>
<evidence type="ECO:0000313" key="2">
    <source>
        <dbReference type="Proteomes" id="UP001638806"/>
    </source>
</evidence>
<sequence>MALASRFCDLPLDTVFLRLKTAFASDSEGERMNEVRKCIQHVREHWRTNGGYVELANTVWEFCKNDAVVPLTAEVQAPLSRLFNGYRDYADIDNRRPEQPIMQQYDAVELYCSDVGYRYFRRIILDVFRSPQPSREQLLRATVLVEFVTIELYNLRLSQFGDPRYGNFEGVTYRGMLFTSEELEEYRHILAQPDLAKRNFSIPLGLMSSSTDERVSMAFSEGVNAGRHSNICTQLTIHVYGMDQSLLQEYRHLYPDSVVTTICAMPVAPISSFDEKEILLRGPFFHLIAIETWASDGKQKANLVVVTMNSNRDHGSELSANDGLKKRQRDIFNRAVNATKWRACATVAEKYCPQDAAGYRQMQEDSLTELRSEYNLTATLADRLAEAKDVGVWLGAISLRSYTSYYADRRRIWQGALKMGDWITVERIIDEEYPWRRTHWYSVGRLLGWADDDEKEAGDNFTLLHELVRQAPEGGLTDLSNDAKCTSWKKLVTQATGPDVWKTVKSSGQQAKTAEQLAHDRGYDMLADLFKPTVVQDIAASVIVDLEQQLHGLMKEKMGPFAIHKSFHFPQLSVLTEMETPKIWIPVACVNGGFLLNLHGETLDVTHIETRSGQVKPTEMKVSIRPRIGNDAALLEQTPLA</sequence>
<organism evidence="1 2">
    <name type="scientific">Purpureocillium lilacinum</name>
    <name type="common">Paecilomyces lilacinus</name>
    <dbReference type="NCBI Taxonomy" id="33203"/>
    <lineage>
        <taxon>Eukaryota</taxon>
        <taxon>Fungi</taxon>
        <taxon>Dikarya</taxon>
        <taxon>Ascomycota</taxon>
        <taxon>Pezizomycotina</taxon>
        <taxon>Sordariomycetes</taxon>
        <taxon>Hypocreomycetidae</taxon>
        <taxon>Hypocreales</taxon>
        <taxon>Ophiocordycipitaceae</taxon>
        <taxon>Purpureocillium</taxon>
    </lineage>
</organism>
<reference evidence="1" key="1">
    <citation type="submission" date="2024-12" db="EMBL/GenBank/DDBJ databases">
        <title>Comparative genomics and development of molecular markers within Purpureocillium lilacinum and among Purpureocillium species.</title>
        <authorList>
            <person name="Yeh Z.-Y."/>
            <person name="Ni N.-T."/>
            <person name="Lo P.-H."/>
            <person name="Mushyakhwo K."/>
            <person name="Lin C.-F."/>
            <person name="Nai Y.-S."/>
        </authorList>
    </citation>
    <scope>NUCLEOTIDE SEQUENCE</scope>
    <source>
        <strain evidence="1">NCHU-NPUST-175</strain>
    </source>
</reference>
<dbReference type="Proteomes" id="UP001638806">
    <property type="component" value="Unassembled WGS sequence"/>
</dbReference>
<keyword evidence="2" id="KW-1185">Reference proteome</keyword>
<accession>A0ACC4D8F6</accession>
<proteinExistence type="predicted"/>